<dbReference type="Gene3D" id="1.20.1250.20">
    <property type="entry name" value="MFS general substrate transporter like domains"/>
    <property type="match status" value="1"/>
</dbReference>
<feature type="transmembrane region" description="Helical" evidence="6">
    <location>
        <begin position="357"/>
        <end position="378"/>
    </location>
</feature>
<dbReference type="PANTHER" id="PTHR23513">
    <property type="entry name" value="INTEGRAL MEMBRANE EFFLUX PROTEIN-RELATED"/>
    <property type="match status" value="1"/>
</dbReference>
<protein>
    <submittedName>
        <fullName evidence="7">Membrane protein</fullName>
    </submittedName>
</protein>
<comment type="caution">
    <text evidence="7">The sequence shown here is derived from an EMBL/GenBank/DDBJ whole genome shotgun (WGS) entry which is preliminary data.</text>
</comment>
<feature type="transmembrane region" description="Helical" evidence="6">
    <location>
        <begin position="141"/>
        <end position="162"/>
    </location>
</feature>
<sequence length="389" mass="39580">MQTYRDVFAVGEFRTLFAGATAGVAGSTVTMLALSTLVYAHTGSPFLAAVAYLAGFLPQALGALVLGGLADRLPPRLLLAGWEAVHACALAVLALGVLPVWGMPALLMAAGLADSVAAAARNALVADLLPGNGYVLGRSVLNIAVGAMQIAGFGGGALLLSLVGPTAAMWAGAGTAAVVAVLYRLGLRARAPRATERRSLAGARLLLGDRDLRGLLLVQWAPNGLIVGAEALYVPYAGDSAGVLFVAAAGGMLVGDAVVGRWTTPESRLRLGVPLYVLLAAPYLLFLLRPEVWMAAALVAVASFGFAGHLGTQERYLAALPERMRGQGLGLAGSGMLSAQALAASLTGALAEGVPVPVAMALAGLASLTATACLIRHLRPVTRPADRRV</sequence>
<reference evidence="7" key="1">
    <citation type="journal article" date="2014" name="Int. J. Syst. Evol. Microbiol.">
        <title>Complete genome sequence of Corynebacterium casei LMG S-19264T (=DSM 44701T), isolated from a smear-ripened cheese.</title>
        <authorList>
            <consortium name="US DOE Joint Genome Institute (JGI-PGF)"/>
            <person name="Walter F."/>
            <person name="Albersmeier A."/>
            <person name="Kalinowski J."/>
            <person name="Ruckert C."/>
        </authorList>
    </citation>
    <scope>NUCLEOTIDE SEQUENCE</scope>
    <source>
        <strain evidence="7">CGMCC 4.7430</strain>
    </source>
</reference>
<name>A0A918A324_9ACTN</name>
<dbReference type="Pfam" id="PF07690">
    <property type="entry name" value="MFS_1"/>
    <property type="match status" value="1"/>
</dbReference>
<keyword evidence="5 6" id="KW-0472">Membrane</keyword>
<dbReference type="InterPro" id="IPR011701">
    <property type="entry name" value="MFS"/>
</dbReference>
<feature type="transmembrane region" description="Helical" evidence="6">
    <location>
        <begin position="269"/>
        <end position="286"/>
    </location>
</feature>
<dbReference type="CDD" id="cd06173">
    <property type="entry name" value="MFS_MefA_like"/>
    <property type="match status" value="1"/>
</dbReference>
<evidence type="ECO:0000256" key="4">
    <source>
        <dbReference type="ARBA" id="ARBA00022989"/>
    </source>
</evidence>
<feature type="transmembrane region" description="Helical" evidence="6">
    <location>
        <begin position="107"/>
        <end position="129"/>
    </location>
</feature>
<keyword evidence="8" id="KW-1185">Reference proteome</keyword>
<dbReference type="SUPFAM" id="SSF103473">
    <property type="entry name" value="MFS general substrate transporter"/>
    <property type="match status" value="1"/>
</dbReference>
<accession>A0A918A324</accession>
<keyword evidence="4 6" id="KW-1133">Transmembrane helix</keyword>
<dbReference type="RefSeq" id="WP_189138750.1">
    <property type="nucleotide sequence ID" value="NZ_BMNK01000003.1"/>
</dbReference>
<dbReference type="GO" id="GO:0005886">
    <property type="term" value="C:plasma membrane"/>
    <property type="evidence" value="ECO:0007669"/>
    <property type="project" value="UniProtKB-SubCell"/>
</dbReference>
<dbReference type="EMBL" id="BMNK01000003">
    <property type="protein sequence ID" value="GGP05589.1"/>
    <property type="molecule type" value="Genomic_DNA"/>
</dbReference>
<dbReference type="PANTHER" id="PTHR23513:SF11">
    <property type="entry name" value="STAPHYLOFERRIN A TRANSPORTER"/>
    <property type="match status" value="1"/>
</dbReference>
<evidence type="ECO:0000256" key="1">
    <source>
        <dbReference type="ARBA" id="ARBA00004651"/>
    </source>
</evidence>
<dbReference type="AlphaFoldDB" id="A0A918A324"/>
<feature type="transmembrane region" description="Helical" evidence="6">
    <location>
        <begin position="168"/>
        <end position="187"/>
    </location>
</feature>
<keyword evidence="2" id="KW-1003">Cell membrane</keyword>
<feature type="transmembrane region" description="Helical" evidence="6">
    <location>
        <begin position="214"/>
        <end position="236"/>
    </location>
</feature>
<evidence type="ECO:0000256" key="6">
    <source>
        <dbReference type="SAM" id="Phobius"/>
    </source>
</evidence>
<evidence type="ECO:0000313" key="7">
    <source>
        <dbReference type="EMBL" id="GGP05589.1"/>
    </source>
</evidence>
<gene>
    <name evidence="7" type="ORF">GCM10012278_25730</name>
</gene>
<comment type="subcellular location">
    <subcellularLocation>
        <location evidence="1">Cell membrane</location>
        <topology evidence="1">Multi-pass membrane protein</topology>
    </subcellularLocation>
</comment>
<feature type="transmembrane region" description="Helical" evidence="6">
    <location>
        <begin position="242"/>
        <end position="262"/>
    </location>
</feature>
<evidence type="ECO:0000256" key="5">
    <source>
        <dbReference type="ARBA" id="ARBA00023136"/>
    </source>
</evidence>
<evidence type="ECO:0000313" key="8">
    <source>
        <dbReference type="Proteomes" id="UP000660745"/>
    </source>
</evidence>
<feature type="transmembrane region" description="Helical" evidence="6">
    <location>
        <begin position="46"/>
        <end position="70"/>
    </location>
</feature>
<dbReference type="Proteomes" id="UP000660745">
    <property type="component" value="Unassembled WGS sequence"/>
</dbReference>
<keyword evidence="3 6" id="KW-0812">Transmembrane</keyword>
<dbReference type="GO" id="GO:0022857">
    <property type="term" value="F:transmembrane transporter activity"/>
    <property type="evidence" value="ECO:0007669"/>
    <property type="project" value="InterPro"/>
</dbReference>
<feature type="transmembrane region" description="Helical" evidence="6">
    <location>
        <begin position="331"/>
        <end position="351"/>
    </location>
</feature>
<feature type="transmembrane region" description="Helical" evidence="6">
    <location>
        <begin position="16"/>
        <end position="40"/>
    </location>
</feature>
<evidence type="ECO:0000256" key="3">
    <source>
        <dbReference type="ARBA" id="ARBA00022692"/>
    </source>
</evidence>
<evidence type="ECO:0000256" key="2">
    <source>
        <dbReference type="ARBA" id="ARBA00022475"/>
    </source>
</evidence>
<proteinExistence type="predicted"/>
<dbReference type="InterPro" id="IPR036259">
    <property type="entry name" value="MFS_trans_sf"/>
</dbReference>
<organism evidence="7 8">
    <name type="scientific">Nonomuraea glycinis</name>
    <dbReference type="NCBI Taxonomy" id="2047744"/>
    <lineage>
        <taxon>Bacteria</taxon>
        <taxon>Bacillati</taxon>
        <taxon>Actinomycetota</taxon>
        <taxon>Actinomycetes</taxon>
        <taxon>Streptosporangiales</taxon>
        <taxon>Streptosporangiaceae</taxon>
        <taxon>Nonomuraea</taxon>
    </lineage>
</organism>
<feature type="transmembrane region" description="Helical" evidence="6">
    <location>
        <begin position="292"/>
        <end position="310"/>
    </location>
</feature>
<feature type="transmembrane region" description="Helical" evidence="6">
    <location>
        <begin position="77"/>
        <end position="101"/>
    </location>
</feature>
<reference evidence="7" key="2">
    <citation type="submission" date="2020-09" db="EMBL/GenBank/DDBJ databases">
        <authorList>
            <person name="Sun Q."/>
            <person name="Zhou Y."/>
        </authorList>
    </citation>
    <scope>NUCLEOTIDE SEQUENCE</scope>
    <source>
        <strain evidence="7">CGMCC 4.7430</strain>
    </source>
</reference>